<proteinExistence type="predicted"/>
<evidence type="ECO:0000256" key="2">
    <source>
        <dbReference type="ARBA" id="ARBA00023315"/>
    </source>
</evidence>
<sequence>MNVENGQIVNRLKDENEIFKAVSSLKDSLFSRNNIDKDTIKKLSKKYEEKAIVLALVCADIITGICIFYANDFENNIAYLSMLVIDNKEQGKGYASILINEMKRICKKKGMRSLRLEVNKGNSKAIRFYTRKGFIKDIETEESYIFITQI</sequence>
<dbReference type="Gene3D" id="3.40.630.30">
    <property type="match status" value="1"/>
</dbReference>
<dbReference type="SUPFAM" id="SSF55729">
    <property type="entry name" value="Acyl-CoA N-acyltransferases (Nat)"/>
    <property type="match status" value="1"/>
</dbReference>
<keyword evidence="1 5" id="KW-0808">Transferase</keyword>
<dbReference type="RefSeq" id="WP_074791406.1">
    <property type="nucleotide sequence ID" value="NZ_FNZX01000012.1"/>
</dbReference>
<reference evidence="6" key="1">
    <citation type="submission" date="2016-10" db="EMBL/GenBank/DDBJ databases">
        <authorList>
            <person name="Varghese N."/>
        </authorList>
    </citation>
    <scope>NUCLEOTIDE SEQUENCE [LARGE SCALE GENOMIC DNA]</scope>
    <source>
        <strain evidence="6">ACV-9</strain>
    </source>
</reference>
<name>A0A1H7K813_9FIRM</name>
<dbReference type="InterPro" id="IPR016181">
    <property type="entry name" value="Acyl_CoA_acyltransferase"/>
</dbReference>
<dbReference type="Pfam" id="PF00583">
    <property type="entry name" value="Acetyltransf_1"/>
    <property type="match status" value="1"/>
</dbReference>
<dbReference type="GO" id="GO:0016747">
    <property type="term" value="F:acyltransferase activity, transferring groups other than amino-acyl groups"/>
    <property type="evidence" value="ECO:0007669"/>
    <property type="project" value="InterPro"/>
</dbReference>
<keyword evidence="3" id="KW-0472">Membrane</keyword>
<keyword evidence="2" id="KW-0012">Acyltransferase</keyword>
<feature type="domain" description="N-acetyltransferase" evidence="4">
    <location>
        <begin position="8"/>
        <end position="150"/>
    </location>
</feature>
<evidence type="ECO:0000313" key="5">
    <source>
        <dbReference type="EMBL" id="SEK83041.1"/>
    </source>
</evidence>
<dbReference type="InterPro" id="IPR050680">
    <property type="entry name" value="YpeA/RimI_acetyltransf"/>
</dbReference>
<evidence type="ECO:0000256" key="1">
    <source>
        <dbReference type="ARBA" id="ARBA00022679"/>
    </source>
</evidence>
<dbReference type="Proteomes" id="UP000182321">
    <property type="component" value="Unassembled WGS sequence"/>
</dbReference>
<dbReference type="InterPro" id="IPR000182">
    <property type="entry name" value="GNAT_dom"/>
</dbReference>
<organism evidence="5 6">
    <name type="scientific">Pseudobutyrivibrio ruminis</name>
    <dbReference type="NCBI Taxonomy" id="46206"/>
    <lineage>
        <taxon>Bacteria</taxon>
        <taxon>Bacillati</taxon>
        <taxon>Bacillota</taxon>
        <taxon>Clostridia</taxon>
        <taxon>Lachnospirales</taxon>
        <taxon>Lachnospiraceae</taxon>
        <taxon>Pseudobutyrivibrio</taxon>
    </lineage>
</organism>
<evidence type="ECO:0000313" key="6">
    <source>
        <dbReference type="Proteomes" id="UP000182321"/>
    </source>
</evidence>
<accession>A0A1H7K813</accession>
<keyword evidence="3" id="KW-1133">Transmembrane helix</keyword>
<keyword evidence="6" id="KW-1185">Reference proteome</keyword>
<dbReference type="AlphaFoldDB" id="A0A1H7K813"/>
<evidence type="ECO:0000256" key="3">
    <source>
        <dbReference type="SAM" id="Phobius"/>
    </source>
</evidence>
<protein>
    <submittedName>
        <fullName evidence="5">Acetyltransferase (GNAT) family protein</fullName>
    </submittedName>
</protein>
<evidence type="ECO:0000259" key="4">
    <source>
        <dbReference type="PROSITE" id="PS51186"/>
    </source>
</evidence>
<dbReference type="EMBL" id="FNZX01000012">
    <property type="protein sequence ID" value="SEK83041.1"/>
    <property type="molecule type" value="Genomic_DNA"/>
</dbReference>
<dbReference type="PANTHER" id="PTHR43420">
    <property type="entry name" value="ACETYLTRANSFERASE"/>
    <property type="match status" value="1"/>
</dbReference>
<gene>
    <name evidence="5" type="ORF">SAMN02910377_01931</name>
</gene>
<feature type="transmembrane region" description="Helical" evidence="3">
    <location>
        <begin position="51"/>
        <end position="70"/>
    </location>
</feature>
<dbReference type="CDD" id="cd04301">
    <property type="entry name" value="NAT_SF"/>
    <property type="match status" value="1"/>
</dbReference>
<keyword evidence="3" id="KW-0812">Transmembrane</keyword>
<dbReference type="PROSITE" id="PS51186">
    <property type="entry name" value="GNAT"/>
    <property type="match status" value="1"/>
</dbReference>